<keyword evidence="3" id="KW-1185">Reference proteome</keyword>
<dbReference type="AlphaFoldDB" id="A0A8H7D029"/>
<reference evidence="2" key="1">
    <citation type="submission" date="2020-05" db="EMBL/GenBank/DDBJ databases">
        <title>Mycena genomes resolve the evolution of fungal bioluminescence.</title>
        <authorList>
            <person name="Tsai I.J."/>
        </authorList>
    </citation>
    <scope>NUCLEOTIDE SEQUENCE</scope>
    <source>
        <strain evidence="2">CCC161011</strain>
    </source>
</reference>
<evidence type="ECO:0000313" key="2">
    <source>
        <dbReference type="EMBL" id="KAF7354477.1"/>
    </source>
</evidence>
<organism evidence="2 3">
    <name type="scientific">Mycena venus</name>
    <dbReference type="NCBI Taxonomy" id="2733690"/>
    <lineage>
        <taxon>Eukaryota</taxon>
        <taxon>Fungi</taxon>
        <taxon>Dikarya</taxon>
        <taxon>Basidiomycota</taxon>
        <taxon>Agaricomycotina</taxon>
        <taxon>Agaricomycetes</taxon>
        <taxon>Agaricomycetidae</taxon>
        <taxon>Agaricales</taxon>
        <taxon>Marasmiineae</taxon>
        <taxon>Mycenaceae</taxon>
        <taxon>Mycena</taxon>
    </lineage>
</organism>
<dbReference type="Proteomes" id="UP000620124">
    <property type="component" value="Unassembled WGS sequence"/>
</dbReference>
<evidence type="ECO:0000313" key="3">
    <source>
        <dbReference type="Proteomes" id="UP000620124"/>
    </source>
</evidence>
<comment type="caution">
    <text evidence="2">The sequence shown here is derived from an EMBL/GenBank/DDBJ whole genome shotgun (WGS) entry which is preliminary data.</text>
</comment>
<feature type="region of interest" description="Disordered" evidence="1">
    <location>
        <begin position="188"/>
        <end position="221"/>
    </location>
</feature>
<feature type="compositionally biased region" description="Polar residues" evidence="1">
    <location>
        <begin position="188"/>
        <end position="203"/>
    </location>
</feature>
<protein>
    <submittedName>
        <fullName evidence="2">Uncharacterized protein</fullName>
    </submittedName>
</protein>
<accession>A0A8H7D029</accession>
<sequence>MDPLVVLVDAALPKRLPPSPSRLPPFALADFCAFVSAALDSDAPAPPLALSLHSLSPSSQCQMSVQNLHTPSTTSRMRVLLKKLKKRVAALIVQRRRPPATAILRASALSASMQDHSERSSSGDSLFSPYLPLVLQYERGLSVSSTIYSFTCAPPPSAYSALSAPPSIPVPQSPCVLASVLTSESSHISPSGTASTISDFTCTSDEHPPFSPPRRLSVPVS</sequence>
<name>A0A8H7D029_9AGAR</name>
<evidence type="ECO:0000256" key="1">
    <source>
        <dbReference type="SAM" id="MobiDB-lite"/>
    </source>
</evidence>
<dbReference type="EMBL" id="JACAZI010000008">
    <property type="protein sequence ID" value="KAF7354477.1"/>
    <property type="molecule type" value="Genomic_DNA"/>
</dbReference>
<gene>
    <name evidence="2" type="ORF">MVEN_01136900</name>
</gene>
<proteinExistence type="predicted"/>